<name>A0ABR3PNA3_9PEZI</name>
<dbReference type="GeneID" id="95974632"/>
<protein>
    <submittedName>
        <fullName evidence="2">Uncharacterized protein</fullName>
    </submittedName>
</protein>
<proteinExistence type="predicted"/>
<organism evidence="2 3">
    <name type="scientific">Neodothiora populina</name>
    <dbReference type="NCBI Taxonomy" id="2781224"/>
    <lineage>
        <taxon>Eukaryota</taxon>
        <taxon>Fungi</taxon>
        <taxon>Dikarya</taxon>
        <taxon>Ascomycota</taxon>
        <taxon>Pezizomycotina</taxon>
        <taxon>Dothideomycetes</taxon>
        <taxon>Dothideomycetidae</taxon>
        <taxon>Dothideales</taxon>
        <taxon>Dothioraceae</taxon>
        <taxon>Neodothiora</taxon>
    </lineage>
</organism>
<keyword evidence="3" id="KW-1185">Reference proteome</keyword>
<sequence>MDQALHDVAVTAVGDLAGHIDAKPRNFLIAVLYHDSDSTAPSRGDFMWIKGNSNVNVARVKDVYLKQLGDDNTSEISLRMGSNFPPNDLRLSDLDQFFDRHIVFRAEIPRRELPTYVSDSPDPLHAHSIKSSTSTTSARNPDQPCDLHAAPLFTASATQTYRTPLQTKFVPINVPQAADLSSLHTAATGTISSALKSYASQCVKAEPQSSLSQSESPAMDTFYDVNNENLLPTYQTPTQGASPTHRTPPVELMQTDSVIHPAPSPSQESFQQSGASVANGIHLNHSDPHDAKAMFLRELPAGARKLR</sequence>
<evidence type="ECO:0000313" key="3">
    <source>
        <dbReference type="Proteomes" id="UP001562354"/>
    </source>
</evidence>
<comment type="caution">
    <text evidence="2">The sequence shown here is derived from an EMBL/GenBank/DDBJ whole genome shotgun (WGS) entry which is preliminary data.</text>
</comment>
<reference evidence="2 3" key="1">
    <citation type="submission" date="2024-07" db="EMBL/GenBank/DDBJ databases">
        <title>Draft sequence of the Neodothiora populina.</title>
        <authorList>
            <person name="Drown D.D."/>
            <person name="Schuette U.S."/>
            <person name="Buechlein A.B."/>
            <person name="Rusch D.R."/>
            <person name="Winton L.W."/>
            <person name="Adams G.A."/>
        </authorList>
    </citation>
    <scope>NUCLEOTIDE SEQUENCE [LARGE SCALE GENOMIC DNA]</scope>
    <source>
        <strain evidence="2 3">CPC 39397</strain>
    </source>
</reference>
<dbReference type="RefSeq" id="XP_069203512.1">
    <property type="nucleotide sequence ID" value="XM_069347875.1"/>
</dbReference>
<feature type="compositionally biased region" description="Polar residues" evidence="1">
    <location>
        <begin position="129"/>
        <end position="140"/>
    </location>
</feature>
<dbReference type="Proteomes" id="UP001562354">
    <property type="component" value="Unassembled WGS sequence"/>
</dbReference>
<feature type="region of interest" description="Disordered" evidence="1">
    <location>
        <begin position="114"/>
        <end position="145"/>
    </location>
</feature>
<evidence type="ECO:0000313" key="2">
    <source>
        <dbReference type="EMBL" id="KAL1310663.1"/>
    </source>
</evidence>
<evidence type="ECO:0000256" key="1">
    <source>
        <dbReference type="SAM" id="MobiDB-lite"/>
    </source>
</evidence>
<accession>A0ABR3PNA3</accession>
<dbReference type="EMBL" id="JBFMKM010000003">
    <property type="protein sequence ID" value="KAL1310663.1"/>
    <property type="molecule type" value="Genomic_DNA"/>
</dbReference>
<gene>
    <name evidence="2" type="ORF">AAFC00_000929</name>
</gene>